<dbReference type="InterPro" id="IPR014235">
    <property type="entry name" value="Spore_PdaA"/>
</dbReference>
<dbReference type="SUPFAM" id="SSF88713">
    <property type="entry name" value="Glycoside hydrolase/deacetylase"/>
    <property type="match status" value="1"/>
</dbReference>
<keyword evidence="1" id="KW-0175">Coiled coil</keyword>
<organism evidence="3 4">
    <name type="scientific">Natranaerovirga hydrolytica</name>
    <dbReference type="NCBI Taxonomy" id="680378"/>
    <lineage>
        <taxon>Bacteria</taxon>
        <taxon>Bacillati</taxon>
        <taxon>Bacillota</taxon>
        <taxon>Clostridia</taxon>
        <taxon>Lachnospirales</taxon>
        <taxon>Natranaerovirgaceae</taxon>
        <taxon>Natranaerovirga</taxon>
    </lineage>
</organism>
<proteinExistence type="predicted"/>
<dbReference type="GO" id="GO:0016020">
    <property type="term" value="C:membrane"/>
    <property type="evidence" value="ECO:0007669"/>
    <property type="project" value="TreeGrafter"/>
</dbReference>
<keyword evidence="4" id="KW-1185">Reference proteome</keyword>
<dbReference type="CDD" id="cd10948">
    <property type="entry name" value="CE4_BsPdaA_like"/>
    <property type="match status" value="1"/>
</dbReference>
<evidence type="ECO:0000313" key="3">
    <source>
        <dbReference type="EMBL" id="TCK86731.1"/>
    </source>
</evidence>
<evidence type="ECO:0000256" key="1">
    <source>
        <dbReference type="SAM" id="Coils"/>
    </source>
</evidence>
<dbReference type="AlphaFoldDB" id="A0A4V2PYP4"/>
<dbReference type="GO" id="GO:0005975">
    <property type="term" value="P:carbohydrate metabolic process"/>
    <property type="evidence" value="ECO:0007669"/>
    <property type="project" value="InterPro"/>
</dbReference>
<dbReference type="Gene3D" id="3.20.20.370">
    <property type="entry name" value="Glycoside hydrolase/deacetylase"/>
    <property type="match status" value="1"/>
</dbReference>
<dbReference type="InterPro" id="IPR002509">
    <property type="entry name" value="NODB_dom"/>
</dbReference>
<name>A0A4V2PYP4_9FIRM</name>
<dbReference type="PANTHER" id="PTHR10587">
    <property type="entry name" value="GLYCOSYL TRANSFERASE-RELATED"/>
    <property type="match status" value="1"/>
</dbReference>
<dbReference type="PROSITE" id="PS51677">
    <property type="entry name" value="NODB"/>
    <property type="match status" value="1"/>
</dbReference>
<sequence length="362" mass="42647">MKTLKALMILAVVLLLVYQGNIYMSEINENQNIIDNFFQNFGDKDEEDYVENVEEENEDEDIQENEKFKDIEEEIVNEASENDNADYIDVVEEEQSKKEEKVEREKEEAAEVIQEEIEDHNDENNNGNLEIDTNLSNEKNSWSFRRNNEHLRPMGYTSIDIEKYDAYYVEETEEKVIYLTFDEGYEYGFTPAILDTLKEKDVHAAFFVTKPYIESNQDLVIRMKEEGHLVTNHSVTHQSMPDLTDEEVIWELKETERYFEEVTGYTMDPFFRPPMGEYSERVLYLTKEEGYKTVFWSIAYMDWLVDDQPGVDYVYNHFLDNHHKGAIPLLHAVSESNTEALGDVIDAMRDKGYRFGSLYELK</sequence>
<evidence type="ECO:0000313" key="4">
    <source>
        <dbReference type="Proteomes" id="UP000294545"/>
    </source>
</evidence>
<accession>A0A4V2PYP4</accession>
<dbReference type="Proteomes" id="UP000294545">
    <property type="component" value="Unassembled WGS sequence"/>
</dbReference>
<dbReference type="EMBL" id="SMGQ01000019">
    <property type="protein sequence ID" value="TCK86731.1"/>
    <property type="molecule type" value="Genomic_DNA"/>
</dbReference>
<comment type="caution">
    <text evidence="3">The sequence shown here is derived from an EMBL/GenBank/DDBJ whole genome shotgun (WGS) entry which is preliminary data.</text>
</comment>
<dbReference type="InterPro" id="IPR011330">
    <property type="entry name" value="Glyco_hydro/deAcase_b/a-brl"/>
</dbReference>
<dbReference type="RefSeq" id="WP_132283439.1">
    <property type="nucleotide sequence ID" value="NZ_SMGQ01000019.1"/>
</dbReference>
<evidence type="ECO:0000259" key="2">
    <source>
        <dbReference type="PROSITE" id="PS51677"/>
    </source>
</evidence>
<dbReference type="PANTHER" id="PTHR10587:SF78">
    <property type="entry name" value="PEPTIDOGLYCAN-N-ACETYLMURAMIC ACID DEACETYLASE PDAA"/>
    <property type="match status" value="1"/>
</dbReference>
<feature type="coiled-coil region" evidence="1">
    <location>
        <begin position="88"/>
        <end position="130"/>
    </location>
</feature>
<reference evidence="3 4" key="1">
    <citation type="submission" date="2019-03" db="EMBL/GenBank/DDBJ databases">
        <title>Genomic Encyclopedia of Type Strains, Phase IV (KMG-IV): sequencing the most valuable type-strain genomes for metagenomic binning, comparative biology and taxonomic classification.</title>
        <authorList>
            <person name="Goeker M."/>
        </authorList>
    </citation>
    <scope>NUCLEOTIDE SEQUENCE [LARGE SCALE GENOMIC DNA]</scope>
    <source>
        <strain evidence="3 4">DSM 24176</strain>
    </source>
</reference>
<dbReference type="Pfam" id="PF01522">
    <property type="entry name" value="Polysacc_deac_1"/>
    <property type="match status" value="1"/>
</dbReference>
<protein>
    <submittedName>
        <fullName evidence="3">Peptidoglycan-N-acetylmuramic acid deacetylase</fullName>
    </submittedName>
</protein>
<dbReference type="GO" id="GO:0016810">
    <property type="term" value="F:hydrolase activity, acting on carbon-nitrogen (but not peptide) bonds"/>
    <property type="evidence" value="ECO:0007669"/>
    <property type="project" value="InterPro"/>
</dbReference>
<dbReference type="OrthoDB" id="9812065at2"/>
<gene>
    <name evidence="3" type="ORF">EDC19_2785</name>
</gene>
<feature type="domain" description="NodB homology" evidence="2">
    <location>
        <begin position="175"/>
        <end position="356"/>
    </location>
</feature>
<dbReference type="InterPro" id="IPR050248">
    <property type="entry name" value="Polysacc_deacetylase_ArnD"/>
</dbReference>